<dbReference type="Gene3D" id="3.90.1200.10">
    <property type="match status" value="1"/>
</dbReference>
<keyword evidence="2" id="KW-1185">Reference proteome</keyword>
<name>A0A6V8SJR9_9CLOT</name>
<dbReference type="NCBIfam" id="TIGR02906">
    <property type="entry name" value="spore_CotS"/>
    <property type="match status" value="1"/>
</dbReference>
<dbReference type="SUPFAM" id="SSF56112">
    <property type="entry name" value="Protein kinase-like (PK-like)"/>
    <property type="match status" value="1"/>
</dbReference>
<protein>
    <submittedName>
        <fullName evidence="1">Spore coat protein I</fullName>
    </submittedName>
</protein>
<dbReference type="Proteomes" id="UP000580568">
    <property type="component" value="Unassembled WGS sequence"/>
</dbReference>
<dbReference type="Pfam" id="PF01633">
    <property type="entry name" value="Choline_kinase"/>
    <property type="match status" value="1"/>
</dbReference>
<comment type="caution">
    <text evidence="1">The sequence shown here is derived from an EMBL/GenBank/DDBJ whole genome shotgun (WGS) entry which is preliminary data.</text>
</comment>
<dbReference type="InterPro" id="IPR011009">
    <property type="entry name" value="Kinase-like_dom_sf"/>
</dbReference>
<dbReference type="Gene3D" id="3.30.200.20">
    <property type="entry name" value="Phosphorylase Kinase, domain 1"/>
    <property type="match status" value="1"/>
</dbReference>
<sequence>MMREFEIERQFDIKIETLRPNKGIYYLKSNKGDKCLKRINYGAQKLLFVYGAKEHLIKNGFDKVDRYELNMDGEPFALVNEDLYTLSQWIPGRECDFHNLDEVKIAAKTLALLHEATKGYDPPENSKLKSDLGRWPHLMEKRMKSLDKMRDMTRKKSQKSDFDLNYIKSMEFYKELSKRAHNVMQTSSYLDLCEIAENDKSFCHHDFTYHNIILGDDNEVYVIDFDYCKREIRAYDIANFMIKVLKRVDWNIEYAKAILESYSSVGNLKDEEYRVIFAFLLFPQRYWRLANRYYYNEVNWGQNTFNNKLEGIINEKQIYLKFIDEFKEMYDQKE</sequence>
<keyword evidence="1" id="KW-0946">Virion</keyword>
<organism evidence="1 2">
    <name type="scientific">Clostridium fungisolvens</name>
    <dbReference type="NCBI Taxonomy" id="1604897"/>
    <lineage>
        <taxon>Bacteria</taxon>
        <taxon>Bacillati</taxon>
        <taxon>Bacillota</taxon>
        <taxon>Clostridia</taxon>
        <taxon>Eubacteriales</taxon>
        <taxon>Clostridiaceae</taxon>
        <taxon>Clostridium</taxon>
    </lineage>
</organism>
<reference evidence="1 2" key="1">
    <citation type="submission" date="2020-07" db="EMBL/GenBank/DDBJ databases">
        <title>A new beta-1,3-glucan-decomposing anaerobic bacterium isolated from anoxic soil subjected to biological soil disinfestation.</title>
        <authorList>
            <person name="Ueki A."/>
            <person name="Tonouchi A."/>
        </authorList>
    </citation>
    <scope>NUCLEOTIDE SEQUENCE [LARGE SCALE GENOMIC DNA]</scope>
    <source>
        <strain evidence="1 2">TW1</strain>
    </source>
</reference>
<dbReference type="RefSeq" id="WP_183278849.1">
    <property type="nucleotide sequence ID" value="NZ_BLZR01000001.1"/>
</dbReference>
<dbReference type="AlphaFoldDB" id="A0A6V8SJR9"/>
<gene>
    <name evidence="1" type="ORF">bsdtw1_03607</name>
</gene>
<dbReference type="InterPro" id="IPR014255">
    <property type="entry name" value="Spore_coat_CotS"/>
</dbReference>
<evidence type="ECO:0000313" key="2">
    <source>
        <dbReference type="Proteomes" id="UP000580568"/>
    </source>
</evidence>
<proteinExistence type="predicted"/>
<dbReference type="PANTHER" id="PTHR39179">
    <property type="entry name" value="SPORE COAT PROTEIN I"/>
    <property type="match status" value="1"/>
</dbReference>
<accession>A0A6V8SJR9</accession>
<dbReference type="InterPro" id="IPR047175">
    <property type="entry name" value="CotS-like"/>
</dbReference>
<keyword evidence="1" id="KW-0167">Capsid protein</keyword>
<evidence type="ECO:0000313" key="1">
    <source>
        <dbReference type="EMBL" id="GFP77479.1"/>
    </source>
</evidence>
<dbReference type="PANTHER" id="PTHR39179:SF1">
    <property type="entry name" value="SPORE COAT PROTEIN I"/>
    <property type="match status" value="1"/>
</dbReference>
<dbReference type="GO" id="GO:0042601">
    <property type="term" value="C:endospore-forming forespore"/>
    <property type="evidence" value="ECO:0007669"/>
    <property type="project" value="TreeGrafter"/>
</dbReference>
<dbReference type="EMBL" id="BLZR01000001">
    <property type="protein sequence ID" value="GFP77479.1"/>
    <property type="molecule type" value="Genomic_DNA"/>
</dbReference>